<organism evidence="1 2">
    <name type="scientific">Longibaculum muris</name>
    <dbReference type="NCBI Taxonomy" id="1796628"/>
    <lineage>
        <taxon>Bacteria</taxon>
        <taxon>Bacillati</taxon>
        <taxon>Bacillota</taxon>
        <taxon>Erysipelotrichia</taxon>
        <taxon>Erysipelotrichales</taxon>
        <taxon>Coprobacillaceae</taxon>
        <taxon>Longibaculum</taxon>
    </lineage>
</organism>
<dbReference type="NCBIfam" id="NF045770">
    <property type="entry name" value="MPN403_MG284_C"/>
    <property type="match status" value="1"/>
</dbReference>
<evidence type="ECO:0008006" key="3">
    <source>
        <dbReference type="Google" id="ProtNLM"/>
    </source>
</evidence>
<sequence length="143" mass="17637">MKEKFTLKEKDFIVRGIYKRYQRAQLDILYLNQHYNYYPQVDVFKVKESNAHYQKADAQFVDQLQRKQQLEDFVGIVNQIHTHLSQETYRFIENEYLNFYDSSWWVPYFSRATYYRLKHRALDEIIECAYTFFSENDLIKLML</sequence>
<keyword evidence="2" id="KW-1185">Reference proteome</keyword>
<dbReference type="InterPro" id="IPR058231">
    <property type="entry name" value="MG284-like_C"/>
</dbReference>
<evidence type="ECO:0000313" key="1">
    <source>
        <dbReference type="EMBL" id="TCW02942.1"/>
    </source>
</evidence>
<accession>A0A4V2W602</accession>
<protein>
    <recommendedName>
        <fullName evidence="3">RinA family phage transcriptional activator</fullName>
    </recommendedName>
</protein>
<dbReference type="GeneID" id="98914070"/>
<reference evidence="1 2" key="1">
    <citation type="submission" date="2019-03" db="EMBL/GenBank/DDBJ databases">
        <title>Genomic Encyclopedia of Type Strains, Phase IV (KMG-IV): sequencing the most valuable type-strain genomes for metagenomic binning, comparative biology and taxonomic classification.</title>
        <authorList>
            <person name="Goeker M."/>
        </authorList>
    </citation>
    <scope>NUCLEOTIDE SEQUENCE [LARGE SCALE GENOMIC DNA]</scope>
    <source>
        <strain evidence="1 2">DSM 29487</strain>
    </source>
</reference>
<comment type="caution">
    <text evidence="1">The sequence shown here is derived from an EMBL/GenBank/DDBJ whole genome shotgun (WGS) entry which is preliminary data.</text>
</comment>
<evidence type="ECO:0000313" key="2">
    <source>
        <dbReference type="Proteomes" id="UP000295515"/>
    </source>
</evidence>
<gene>
    <name evidence="1" type="ORF">EDD60_101247</name>
</gene>
<name>A0A4V2W602_9FIRM</name>
<dbReference type="AlphaFoldDB" id="A0A4V2W602"/>
<dbReference type="EMBL" id="SMCQ01000001">
    <property type="protein sequence ID" value="TCW02942.1"/>
    <property type="molecule type" value="Genomic_DNA"/>
</dbReference>
<dbReference type="Proteomes" id="UP000295515">
    <property type="component" value="Unassembled WGS sequence"/>
</dbReference>
<proteinExistence type="predicted"/>
<dbReference type="RefSeq" id="WP_066451463.1">
    <property type="nucleotide sequence ID" value="NZ_CAUWFI010000002.1"/>
</dbReference>